<dbReference type="Gene3D" id="3.40.462.20">
    <property type="match status" value="1"/>
</dbReference>
<evidence type="ECO:0000256" key="4">
    <source>
        <dbReference type="ARBA" id="ARBA00022827"/>
    </source>
</evidence>
<dbReference type="PROSITE" id="PS00862">
    <property type="entry name" value="OX2_COVAL_FAD"/>
    <property type="match status" value="1"/>
</dbReference>
<keyword evidence="5" id="KW-0560">Oxidoreductase</keyword>
<feature type="domain" description="FAD-binding PCMH-type" evidence="6">
    <location>
        <begin position="47"/>
        <end position="217"/>
    </location>
</feature>
<gene>
    <name evidence="7" type="ORF">GCM10009767_29610</name>
</gene>
<dbReference type="InterPro" id="IPR036318">
    <property type="entry name" value="FAD-bd_PCMH-like_sf"/>
</dbReference>
<dbReference type="RefSeq" id="WP_344123768.1">
    <property type="nucleotide sequence ID" value="NZ_BAAAOA010000046.1"/>
</dbReference>
<dbReference type="InterPro" id="IPR016169">
    <property type="entry name" value="FAD-bd_PCMH_sub2"/>
</dbReference>
<protein>
    <submittedName>
        <fullName evidence="7">FAD-binding oxidoreductase</fullName>
    </submittedName>
</protein>
<reference evidence="7 8" key="1">
    <citation type="journal article" date="2019" name="Int. J. Syst. Evol. Microbiol.">
        <title>The Global Catalogue of Microorganisms (GCM) 10K type strain sequencing project: providing services to taxonomists for standard genome sequencing and annotation.</title>
        <authorList>
            <consortium name="The Broad Institute Genomics Platform"/>
            <consortium name="The Broad Institute Genome Sequencing Center for Infectious Disease"/>
            <person name="Wu L."/>
            <person name="Ma J."/>
        </authorList>
    </citation>
    <scope>NUCLEOTIDE SEQUENCE [LARGE SCALE GENOMIC DNA]</scope>
    <source>
        <strain evidence="7 8">JCM 14735</strain>
    </source>
</reference>
<dbReference type="PANTHER" id="PTHR42973">
    <property type="entry name" value="BINDING OXIDOREDUCTASE, PUTATIVE (AFU_ORTHOLOGUE AFUA_1G17690)-RELATED"/>
    <property type="match status" value="1"/>
</dbReference>
<comment type="similarity">
    <text evidence="2">Belongs to the oxygen-dependent FAD-linked oxidoreductase family.</text>
</comment>
<dbReference type="InterPro" id="IPR006094">
    <property type="entry name" value="Oxid_FAD_bind_N"/>
</dbReference>
<evidence type="ECO:0000313" key="7">
    <source>
        <dbReference type="EMBL" id="GAA1769842.1"/>
    </source>
</evidence>
<keyword evidence="3" id="KW-0285">Flavoprotein</keyword>
<evidence type="ECO:0000313" key="8">
    <source>
        <dbReference type="Proteomes" id="UP001501204"/>
    </source>
</evidence>
<dbReference type="InterPro" id="IPR012951">
    <property type="entry name" value="BBE"/>
</dbReference>
<dbReference type="PROSITE" id="PS51387">
    <property type="entry name" value="FAD_PCMH"/>
    <property type="match status" value="1"/>
</dbReference>
<dbReference type="InterPro" id="IPR050416">
    <property type="entry name" value="FAD-linked_Oxidoreductase"/>
</dbReference>
<accession>A0ABN2L1G9</accession>
<dbReference type="InterPro" id="IPR006093">
    <property type="entry name" value="Oxy_OxRdtase_FAD_BS"/>
</dbReference>
<name>A0ABN2L1G9_9MICC</name>
<dbReference type="Pfam" id="PF01565">
    <property type="entry name" value="FAD_binding_4"/>
    <property type="match status" value="1"/>
</dbReference>
<evidence type="ECO:0000256" key="5">
    <source>
        <dbReference type="ARBA" id="ARBA00023002"/>
    </source>
</evidence>
<evidence type="ECO:0000256" key="3">
    <source>
        <dbReference type="ARBA" id="ARBA00022630"/>
    </source>
</evidence>
<keyword evidence="8" id="KW-1185">Reference proteome</keyword>
<evidence type="ECO:0000256" key="1">
    <source>
        <dbReference type="ARBA" id="ARBA00001974"/>
    </source>
</evidence>
<evidence type="ECO:0000256" key="2">
    <source>
        <dbReference type="ARBA" id="ARBA00005466"/>
    </source>
</evidence>
<comment type="cofactor">
    <cofactor evidence="1">
        <name>FAD</name>
        <dbReference type="ChEBI" id="CHEBI:57692"/>
    </cofactor>
</comment>
<dbReference type="InterPro" id="IPR016166">
    <property type="entry name" value="FAD-bd_PCMH"/>
</dbReference>
<dbReference type="EMBL" id="BAAAOA010000046">
    <property type="protein sequence ID" value="GAA1769842.1"/>
    <property type="molecule type" value="Genomic_DNA"/>
</dbReference>
<dbReference type="Gene3D" id="3.30.43.10">
    <property type="entry name" value="Uridine Diphospho-n-acetylenolpyruvylglucosamine Reductase, domain 2"/>
    <property type="match status" value="1"/>
</dbReference>
<keyword evidence="4" id="KW-0274">FAD</keyword>
<dbReference type="Gene3D" id="3.30.465.10">
    <property type="match status" value="1"/>
</dbReference>
<organism evidence="7 8">
    <name type="scientific">Kocuria aegyptia</name>
    <dbReference type="NCBI Taxonomy" id="330943"/>
    <lineage>
        <taxon>Bacteria</taxon>
        <taxon>Bacillati</taxon>
        <taxon>Actinomycetota</taxon>
        <taxon>Actinomycetes</taxon>
        <taxon>Micrococcales</taxon>
        <taxon>Micrococcaceae</taxon>
        <taxon>Kocuria</taxon>
    </lineage>
</organism>
<sequence>MKTVDRGEPEQQIARELEKLRTRLTGTLVEPGDPLYDEARRVWNGMVDVRPRAVVRAGAVSDIDPVLAAAQHTELPLAVRGGGHNVAGHGTVEGGLVLDLGALRRVEVDPRTRRVTVEPGATLADVDRATVPHGLAVPLGVVSATGVAGLTLGGGVGWLTRSNGLSLDNLVDAEVITGTREHLHANAEHNPDLFWGIRGGGGNFGVVSSFTFRARELPPSVLGGSLFYGRAKWRAALQAFARWTVNLPDEMNGIVSILRLPPGFGAGDEPVLMIGFAWMSPDHAEGLRLVEQLRADAPPDEEEVGPVQWTEWQSAMDELFPKGARGYWKNASFSRLDDEVVDALLGVASEITWFGTGIDVHHMEGFFGRVPAGATAFPNRSARYWLNVYGFWTDAAEDARLTAFARKAHAAVEPFADAGLYVNFLGAEHGPVTTEAARQAYGERTHRRLVELKNRYDPGNLFRLNHNILPSTADATGRG</sequence>
<proteinExistence type="inferred from homology"/>
<dbReference type="Pfam" id="PF08031">
    <property type="entry name" value="BBE"/>
    <property type="match status" value="1"/>
</dbReference>
<comment type="caution">
    <text evidence="7">The sequence shown here is derived from an EMBL/GenBank/DDBJ whole genome shotgun (WGS) entry which is preliminary data.</text>
</comment>
<evidence type="ECO:0000259" key="6">
    <source>
        <dbReference type="PROSITE" id="PS51387"/>
    </source>
</evidence>
<dbReference type="SUPFAM" id="SSF56176">
    <property type="entry name" value="FAD-binding/transporter-associated domain-like"/>
    <property type="match status" value="1"/>
</dbReference>
<dbReference type="PANTHER" id="PTHR42973:SF39">
    <property type="entry name" value="FAD-BINDING PCMH-TYPE DOMAIN-CONTAINING PROTEIN"/>
    <property type="match status" value="1"/>
</dbReference>
<dbReference type="InterPro" id="IPR016167">
    <property type="entry name" value="FAD-bd_PCMH_sub1"/>
</dbReference>
<dbReference type="Proteomes" id="UP001501204">
    <property type="component" value="Unassembled WGS sequence"/>
</dbReference>